<evidence type="ECO:0000256" key="9">
    <source>
        <dbReference type="SAM" id="SignalP"/>
    </source>
</evidence>
<comment type="similarity">
    <text evidence="6">Belongs to the exbB/tolQ family.</text>
</comment>
<protein>
    <submittedName>
        <fullName evidence="11">Biopolymer transporter ExbB</fullName>
    </submittedName>
</protein>
<evidence type="ECO:0000256" key="3">
    <source>
        <dbReference type="ARBA" id="ARBA00022692"/>
    </source>
</evidence>
<dbReference type="InterPro" id="IPR050790">
    <property type="entry name" value="ExbB/TolQ_transport"/>
</dbReference>
<keyword evidence="6" id="KW-0653">Protein transport</keyword>
<evidence type="ECO:0000313" key="11">
    <source>
        <dbReference type="EMBL" id="GGF92324.1"/>
    </source>
</evidence>
<name>A0A917CPT9_9GAMM</name>
<dbReference type="PIRSF" id="PIRSF037714">
    <property type="entry name" value="TolR"/>
    <property type="match status" value="1"/>
</dbReference>
<dbReference type="Proteomes" id="UP000605253">
    <property type="component" value="Unassembled WGS sequence"/>
</dbReference>
<dbReference type="PANTHER" id="PTHR30625:SF11">
    <property type="entry name" value="MOTA_TOLQ_EXBB PROTON CHANNEL DOMAIN-CONTAINING PROTEIN"/>
    <property type="match status" value="1"/>
</dbReference>
<evidence type="ECO:0000256" key="4">
    <source>
        <dbReference type="ARBA" id="ARBA00022989"/>
    </source>
</evidence>
<dbReference type="InterPro" id="IPR017270">
    <property type="entry name" value="MotA/TolQ/ExbB-rel"/>
</dbReference>
<evidence type="ECO:0000256" key="8">
    <source>
        <dbReference type="SAM" id="Phobius"/>
    </source>
</evidence>
<keyword evidence="12" id="KW-1185">Reference proteome</keyword>
<sequence>MKKLMFSLLTLGLMVTGAQAQNKTSLDQLLKEVRQAATQSSKENQQRINEFKQQRNQQSQLLSQARARLQALEARTEELKTEFDENEILLADLETTLAERSGNLGEMQGTVKVLAGDLRSAIQESLTSAELDNERLTFLNELASQTKLPNIKDLRELWYALQHEIVAEGKISKFNAKVRDEAGEIEPNVSVTRVGVFNAFDDQGNFLVWKAADQTGTGEGELQRLLKQPSSKFSSMAKNFVNAGEGELVQTPVDYTRGTILQLVVQTPSIKEKVKQGGLVGYVILALGALGLILGLIKFFMLLASGSKIKSQLKKKQPNQNNALGRIMTVYTENPDADVETMELKLDEAIIRETGPLESGLPFIKVLYVIAPLLGLLGTVVGMIQTFQMITLMGTGDPKSMAGGISMALVTTVLGLVVAIPLTVLHSVLQSMAKKQTQVLEEQSAGIIANMAEK</sequence>
<keyword evidence="5 8" id="KW-0472">Membrane</keyword>
<proteinExistence type="inferred from homology"/>
<reference evidence="11" key="1">
    <citation type="journal article" date="2014" name="Int. J. Syst. Evol. Microbiol.">
        <title>Complete genome sequence of Corynebacterium casei LMG S-19264T (=DSM 44701T), isolated from a smear-ripened cheese.</title>
        <authorList>
            <consortium name="US DOE Joint Genome Institute (JGI-PGF)"/>
            <person name="Walter F."/>
            <person name="Albersmeier A."/>
            <person name="Kalinowski J."/>
            <person name="Ruckert C."/>
        </authorList>
    </citation>
    <scope>NUCLEOTIDE SEQUENCE</scope>
    <source>
        <strain evidence="11">CGMCC 1.12181</strain>
    </source>
</reference>
<reference evidence="11" key="2">
    <citation type="submission" date="2020-09" db="EMBL/GenBank/DDBJ databases">
        <authorList>
            <person name="Sun Q."/>
            <person name="Zhou Y."/>
        </authorList>
    </citation>
    <scope>NUCLEOTIDE SEQUENCE</scope>
    <source>
        <strain evidence="11">CGMCC 1.12181</strain>
    </source>
</reference>
<dbReference type="GO" id="GO:0017038">
    <property type="term" value="P:protein import"/>
    <property type="evidence" value="ECO:0007669"/>
    <property type="project" value="TreeGrafter"/>
</dbReference>
<keyword evidence="7" id="KW-0175">Coiled coil</keyword>
<dbReference type="EMBL" id="BMEO01000004">
    <property type="protein sequence ID" value="GGF92324.1"/>
    <property type="molecule type" value="Genomic_DNA"/>
</dbReference>
<feature type="chain" id="PRO_5037241311" evidence="9">
    <location>
        <begin position="21"/>
        <end position="454"/>
    </location>
</feature>
<evidence type="ECO:0000313" key="12">
    <source>
        <dbReference type="Proteomes" id="UP000605253"/>
    </source>
</evidence>
<feature type="domain" description="MotA/TolQ/ExbB proton channel" evidence="10">
    <location>
        <begin position="322"/>
        <end position="441"/>
    </location>
</feature>
<keyword evidence="4 8" id="KW-1133">Transmembrane helix</keyword>
<dbReference type="PANTHER" id="PTHR30625">
    <property type="entry name" value="PROTEIN TOLQ"/>
    <property type="match status" value="1"/>
</dbReference>
<dbReference type="InterPro" id="IPR002898">
    <property type="entry name" value="MotA_ExbB_proton_chnl"/>
</dbReference>
<evidence type="ECO:0000256" key="7">
    <source>
        <dbReference type="SAM" id="Coils"/>
    </source>
</evidence>
<dbReference type="RefSeq" id="WP_188364794.1">
    <property type="nucleotide sequence ID" value="NZ_BAABJF010000015.1"/>
</dbReference>
<dbReference type="GO" id="GO:0005886">
    <property type="term" value="C:plasma membrane"/>
    <property type="evidence" value="ECO:0007669"/>
    <property type="project" value="UniProtKB-SubCell"/>
</dbReference>
<feature type="transmembrane region" description="Helical" evidence="8">
    <location>
        <begin position="404"/>
        <end position="425"/>
    </location>
</feature>
<comment type="subcellular location">
    <subcellularLocation>
        <location evidence="1">Cell membrane</location>
        <topology evidence="1">Multi-pass membrane protein</topology>
    </subcellularLocation>
    <subcellularLocation>
        <location evidence="6">Membrane</location>
        <topology evidence="6">Multi-pass membrane protein</topology>
    </subcellularLocation>
</comment>
<evidence type="ECO:0000259" key="10">
    <source>
        <dbReference type="Pfam" id="PF01618"/>
    </source>
</evidence>
<evidence type="ECO:0000256" key="2">
    <source>
        <dbReference type="ARBA" id="ARBA00022475"/>
    </source>
</evidence>
<feature type="transmembrane region" description="Helical" evidence="8">
    <location>
        <begin position="366"/>
        <end position="384"/>
    </location>
</feature>
<feature type="signal peptide" evidence="9">
    <location>
        <begin position="1"/>
        <end position="20"/>
    </location>
</feature>
<evidence type="ECO:0000256" key="6">
    <source>
        <dbReference type="RuleBase" id="RU004057"/>
    </source>
</evidence>
<dbReference type="AlphaFoldDB" id="A0A917CPT9"/>
<feature type="coiled-coil region" evidence="7">
    <location>
        <begin position="26"/>
        <end position="89"/>
    </location>
</feature>
<keyword evidence="2" id="KW-1003">Cell membrane</keyword>
<comment type="caution">
    <text evidence="11">The sequence shown here is derived from an EMBL/GenBank/DDBJ whole genome shotgun (WGS) entry which is preliminary data.</text>
</comment>
<keyword evidence="6" id="KW-0813">Transport</keyword>
<keyword evidence="3 8" id="KW-0812">Transmembrane</keyword>
<organism evidence="11 12">
    <name type="scientific">Marinicella pacifica</name>
    <dbReference type="NCBI Taxonomy" id="1171543"/>
    <lineage>
        <taxon>Bacteria</taxon>
        <taxon>Pseudomonadati</taxon>
        <taxon>Pseudomonadota</taxon>
        <taxon>Gammaproteobacteria</taxon>
        <taxon>Lysobacterales</taxon>
        <taxon>Marinicellaceae</taxon>
        <taxon>Marinicella</taxon>
    </lineage>
</organism>
<feature type="transmembrane region" description="Helical" evidence="8">
    <location>
        <begin position="279"/>
        <end position="304"/>
    </location>
</feature>
<keyword evidence="9" id="KW-0732">Signal</keyword>
<accession>A0A917CPT9</accession>
<dbReference type="Pfam" id="PF01618">
    <property type="entry name" value="MotA_ExbB"/>
    <property type="match status" value="1"/>
</dbReference>
<gene>
    <name evidence="11" type="ORF">GCM10011365_11920</name>
</gene>
<evidence type="ECO:0000256" key="1">
    <source>
        <dbReference type="ARBA" id="ARBA00004651"/>
    </source>
</evidence>
<evidence type="ECO:0000256" key="5">
    <source>
        <dbReference type="ARBA" id="ARBA00023136"/>
    </source>
</evidence>